<feature type="transmembrane region" description="Helical" evidence="1">
    <location>
        <begin position="136"/>
        <end position="162"/>
    </location>
</feature>
<keyword evidence="1" id="KW-1133">Transmembrane helix</keyword>
<comment type="caution">
    <text evidence="2">The sequence shown here is derived from an EMBL/GenBank/DDBJ whole genome shotgun (WGS) entry which is preliminary data.</text>
</comment>
<sequence length="173" mass="19565">MNKLMEYCRLVLFVFGVLVGIQLPGFVGQYGQSLQARLLESNSSVAVFQDDADRYFDGDMNKLIDHYAKKKDPVINSGGESISALMSRNRYLEVALRDFNQSIYSQYLHVFARPIIEVRDNVWQHYSFSVVLNMTAILFGLAAGLLGSIVLDLFFVIVGFIFKGIFSRRTASE</sequence>
<proteinExistence type="predicted"/>
<protein>
    <submittedName>
        <fullName evidence="2">DUF2937 domain-containing protein</fullName>
    </submittedName>
</protein>
<keyword evidence="3" id="KW-1185">Reference proteome</keyword>
<dbReference type="Proteomes" id="UP000244906">
    <property type="component" value="Unassembled WGS sequence"/>
</dbReference>
<keyword evidence="1" id="KW-0812">Transmembrane</keyword>
<keyword evidence="1" id="KW-0472">Membrane</keyword>
<organism evidence="2 3">
    <name type="scientific">Pelagibaculum spongiae</name>
    <dbReference type="NCBI Taxonomy" id="2080658"/>
    <lineage>
        <taxon>Bacteria</taxon>
        <taxon>Pseudomonadati</taxon>
        <taxon>Pseudomonadota</taxon>
        <taxon>Gammaproteobacteria</taxon>
        <taxon>Oceanospirillales</taxon>
        <taxon>Pelagibaculum</taxon>
    </lineage>
</organism>
<evidence type="ECO:0000313" key="3">
    <source>
        <dbReference type="Proteomes" id="UP000244906"/>
    </source>
</evidence>
<dbReference type="AlphaFoldDB" id="A0A2V1GRC7"/>
<dbReference type="EMBL" id="QDDL01000015">
    <property type="protein sequence ID" value="PVZ63570.1"/>
    <property type="molecule type" value="Genomic_DNA"/>
</dbReference>
<dbReference type="Pfam" id="PF11157">
    <property type="entry name" value="DUF2937"/>
    <property type="match status" value="1"/>
</dbReference>
<accession>A0A2V1GRC7</accession>
<dbReference type="InterPro" id="IPR016917">
    <property type="entry name" value="UCP029393"/>
</dbReference>
<dbReference type="InterPro" id="IPR022584">
    <property type="entry name" value="DUF2937"/>
</dbReference>
<evidence type="ECO:0000256" key="1">
    <source>
        <dbReference type="SAM" id="Phobius"/>
    </source>
</evidence>
<dbReference type="OrthoDB" id="7021410at2"/>
<gene>
    <name evidence="2" type="ORF">DC094_21040</name>
</gene>
<dbReference type="RefSeq" id="WP_116689088.1">
    <property type="nucleotide sequence ID" value="NZ_CAWNYD010000015.1"/>
</dbReference>
<reference evidence="2 3" key="1">
    <citation type="submission" date="2018-04" db="EMBL/GenBank/DDBJ databases">
        <title>Thalassorhabdus spongiae gen. nov., sp. nov., isolated from a marine sponge in South-West Iceland.</title>
        <authorList>
            <person name="Knobloch S."/>
            <person name="Daussin A."/>
            <person name="Johannsson R."/>
            <person name="Marteinsson V.T."/>
        </authorList>
    </citation>
    <scope>NUCLEOTIDE SEQUENCE [LARGE SCALE GENOMIC DNA]</scope>
    <source>
        <strain evidence="2 3">Hp12</strain>
    </source>
</reference>
<feature type="transmembrane region" description="Helical" evidence="1">
    <location>
        <begin position="7"/>
        <end position="27"/>
    </location>
</feature>
<name>A0A2V1GRC7_9GAMM</name>
<dbReference type="PIRSF" id="PIRSF029393">
    <property type="entry name" value="UCP029393"/>
    <property type="match status" value="1"/>
</dbReference>
<evidence type="ECO:0000313" key="2">
    <source>
        <dbReference type="EMBL" id="PVZ63570.1"/>
    </source>
</evidence>